<dbReference type="Proteomes" id="UP000006057">
    <property type="component" value="Chromosome"/>
</dbReference>
<dbReference type="eggNOG" id="COG0500">
    <property type="taxonomic scope" value="Bacteria"/>
</dbReference>
<keyword evidence="2" id="KW-1185">Reference proteome</keyword>
<dbReference type="SUPFAM" id="SSF55961">
    <property type="entry name" value="Bet v1-like"/>
    <property type="match status" value="1"/>
</dbReference>
<gene>
    <name evidence="1" type="ordered locus">Mycch_1995</name>
</gene>
<dbReference type="STRING" id="710421.Mycch_1995"/>
<sequence length="180" mass="20503" precursor="true">MCAPNSLNSARPSFRVIGMTRWFRLQSADAEFFDSAPHVFRYERHFAATPERVWESLQSDQSLSAWGKTVSSLTWTSPRPFGVGTTREVGTGGTRVHERFFRWDEGSGYAFYVYEANVPLFRRFAEDYRIEPDGVGTRFTWLVAIEPVRAMRLPFTVLAPIVKAGFGRAASDGQRYFAAR</sequence>
<dbReference type="PATRIC" id="fig|710421.3.peg.1996"/>
<name>I4BHM3_MYCCN</name>
<dbReference type="Pfam" id="PF10604">
    <property type="entry name" value="Polyketide_cyc2"/>
    <property type="match status" value="1"/>
</dbReference>
<evidence type="ECO:0000313" key="2">
    <source>
        <dbReference type="Proteomes" id="UP000006057"/>
    </source>
</evidence>
<proteinExistence type="predicted"/>
<dbReference type="AlphaFoldDB" id="I4BHM3"/>
<organism evidence="1 2">
    <name type="scientific">Mycolicibacterium chubuense (strain NBB4)</name>
    <name type="common">Mycobacterium chubuense</name>
    <dbReference type="NCBI Taxonomy" id="710421"/>
    <lineage>
        <taxon>Bacteria</taxon>
        <taxon>Bacillati</taxon>
        <taxon>Actinomycetota</taxon>
        <taxon>Actinomycetes</taxon>
        <taxon>Mycobacteriales</taxon>
        <taxon>Mycobacteriaceae</taxon>
        <taxon>Mycolicibacterium</taxon>
    </lineage>
</organism>
<dbReference type="InterPro" id="IPR019587">
    <property type="entry name" value="Polyketide_cyclase/dehydratase"/>
</dbReference>
<dbReference type="HOGENOM" id="CLU_132575_0_0_11"/>
<dbReference type="CDD" id="cd07821">
    <property type="entry name" value="PYR_PYL_RCAR_like"/>
    <property type="match status" value="1"/>
</dbReference>
<protein>
    <submittedName>
        <fullName evidence="1">Polyketide cyclase / dehydrase and lipid transport</fullName>
    </submittedName>
</protein>
<dbReference type="EMBL" id="CP003053">
    <property type="protein sequence ID" value="AFM16780.1"/>
    <property type="molecule type" value="Genomic_DNA"/>
</dbReference>
<reference evidence="1 2" key="1">
    <citation type="submission" date="2012-06" db="EMBL/GenBank/DDBJ databases">
        <title>Complete sequence of chromosome of Mycobacterium chubuense NBB4.</title>
        <authorList>
            <consortium name="US DOE Joint Genome Institute"/>
            <person name="Lucas S."/>
            <person name="Han J."/>
            <person name="Lapidus A."/>
            <person name="Cheng J.-F."/>
            <person name="Goodwin L."/>
            <person name="Pitluck S."/>
            <person name="Peters L."/>
            <person name="Mikhailova N."/>
            <person name="Teshima H."/>
            <person name="Detter J.C."/>
            <person name="Han C."/>
            <person name="Tapia R."/>
            <person name="Land M."/>
            <person name="Hauser L."/>
            <person name="Kyrpides N."/>
            <person name="Ivanova N."/>
            <person name="Pagani I."/>
            <person name="Mattes T."/>
            <person name="Holmes A."/>
            <person name="Rutledge P."/>
            <person name="Paulsen I."/>
            <person name="Coleman N."/>
            <person name="Woyke T."/>
        </authorList>
    </citation>
    <scope>NUCLEOTIDE SEQUENCE [LARGE SCALE GENOMIC DNA]</scope>
    <source>
        <strain evidence="1 2">NBB4</strain>
    </source>
</reference>
<accession>I4BHM3</accession>
<dbReference type="KEGG" id="mcb:Mycch_1995"/>
<evidence type="ECO:0000313" key="1">
    <source>
        <dbReference type="EMBL" id="AFM16780.1"/>
    </source>
</evidence>
<dbReference type="Gene3D" id="3.30.530.20">
    <property type="match status" value="1"/>
</dbReference>
<dbReference type="InterPro" id="IPR023393">
    <property type="entry name" value="START-like_dom_sf"/>
</dbReference>